<dbReference type="EMBL" id="BK032753">
    <property type="protein sequence ID" value="DAF58502.1"/>
    <property type="molecule type" value="Genomic_DNA"/>
</dbReference>
<name>A0A8S5T5H7_9CAUD</name>
<protein>
    <submittedName>
        <fullName evidence="1">Uncharacterized protein</fullName>
    </submittedName>
</protein>
<proteinExistence type="predicted"/>
<organism evidence="1">
    <name type="scientific">Myoviridae sp. ctLIM9</name>
    <dbReference type="NCBI Taxonomy" id="2827678"/>
    <lineage>
        <taxon>Viruses</taxon>
        <taxon>Duplodnaviria</taxon>
        <taxon>Heunggongvirae</taxon>
        <taxon>Uroviricota</taxon>
        <taxon>Caudoviricetes</taxon>
    </lineage>
</organism>
<evidence type="ECO:0000313" key="1">
    <source>
        <dbReference type="EMBL" id="DAF58502.1"/>
    </source>
</evidence>
<sequence length="183" mass="19485">MSQIARLIGQLSGTTSPVLKACIVTAVDHTSRSVDCEPLDESAPILGCSLQGDQEGEEGFLLLPQVGSYVIVGLVDGQDTGVVLLTDTLEALELKIGDKTLHFSTEGIVFNGGDLGGLIKVEELTTKLNTIEQDINALKQALSSWTPIPSDGGAALKAAVTSWSAKQLQQSKREDYEDHNIKH</sequence>
<accession>A0A8S5T5H7</accession>
<reference evidence="1" key="1">
    <citation type="journal article" date="2021" name="Proc. Natl. Acad. Sci. U.S.A.">
        <title>A Catalog of Tens of Thousands of Viruses from Human Metagenomes Reveals Hidden Associations with Chronic Diseases.</title>
        <authorList>
            <person name="Tisza M.J."/>
            <person name="Buck C.B."/>
        </authorList>
    </citation>
    <scope>NUCLEOTIDE SEQUENCE</scope>
    <source>
        <strain evidence="1">CtLIM9</strain>
    </source>
</reference>